<dbReference type="Proteomes" id="UP000823900">
    <property type="component" value="Unassembled WGS sequence"/>
</dbReference>
<dbReference type="PROSITE" id="PS51737">
    <property type="entry name" value="RECOMBINASE_DNA_BIND"/>
    <property type="match status" value="1"/>
</dbReference>
<comment type="caution">
    <text evidence="2">The sequence shown here is derived from an EMBL/GenBank/DDBJ whole genome shotgun (WGS) entry which is preliminary data.</text>
</comment>
<dbReference type="SMART" id="SM00857">
    <property type="entry name" value="Resolvase"/>
    <property type="match status" value="1"/>
</dbReference>
<protein>
    <submittedName>
        <fullName evidence="2">Recombinase family protein</fullName>
    </submittedName>
</protein>
<dbReference type="InterPro" id="IPR036162">
    <property type="entry name" value="Resolvase-like_N_sf"/>
</dbReference>
<evidence type="ECO:0000313" key="3">
    <source>
        <dbReference type="Proteomes" id="UP000823900"/>
    </source>
</evidence>
<dbReference type="PANTHER" id="PTHR30461:SF23">
    <property type="entry name" value="DNA RECOMBINASE-RELATED"/>
    <property type="match status" value="1"/>
</dbReference>
<dbReference type="Gene3D" id="3.90.1750.20">
    <property type="entry name" value="Putative Large Serine Recombinase, Chain B, Domain 2"/>
    <property type="match status" value="1"/>
</dbReference>
<dbReference type="Pfam" id="PF07508">
    <property type="entry name" value="Recombinase"/>
    <property type="match status" value="1"/>
</dbReference>
<dbReference type="SUPFAM" id="SSF53041">
    <property type="entry name" value="Resolvase-like"/>
    <property type="match status" value="1"/>
</dbReference>
<dbReference type="EMBL" id="DWZA01000091">
    <property type="protein sequence ID" value="HJA71977.1"/>
    <property type="molecule type" value="Genomic_DNA"/>
</dbReference>
<reference evidence="2" key="1">
    <citation type="journal article" date="2021" name="PeerJ">
        <title>Extensive microbial diversity within the chicken gut microbiome revealed by metagenomics and culture.</title>
        <authorList>
            <person name="Gilroy R."/>
            <person name="Ravi A."/>
            <person name="Getino M."/>
            <person name="Pursley I."/>
            <person name="Horton D.L."/>
            <person name="Alikhan N.F."/>
            <person name="Baker D."/>
            <person name="Gharbi K."/>
            <person name="Hall N."/>
            <person name="Watson M."/>
            <person name="Adriaenssens E.M."/>
            <person name="Foster-Nyarko E."/>
            <person name="Jarju S."/>
            <person name="Secka A."/>
            <person name="Antonio M."/>
            <person name="Oren A."/>
            <person name="Chaudhuri R.R."/>
            <person name="La Ragione R."/>
            <person name="Hildebrand F."/>
            <person name="Pallen M.J."/>
        </authorList>
    </citation>
    <scope>NUCLEOTIDE SEQUENCE</scope>
    <source>
        <strain evidence="2">CHK178-16964</strain>
    </source>
</reference>
<dbReference type="InterPro" id="IPR050639">
    <property type="entry name" value="SSR_resolvase"/>
</dbReference>
<accession>A0A9D2KN34</accession>
<name>A0A9D2KN34_9FIRM</name>
<evidence type="ECO:0000313" key="2">
    <source>
        <dbReference type="EMBL" id="HJA71977.1"/>
    </source>
</evidence>
<dbReference type="InterPro" id="IPR006119">
    <property type="entry name" value="Resolv_N"/>
</dbReference>
<dbReference type="AlphaFoldDB" id="A0A9D2KN34"/>
<sequence length="543" mass="62260">MGRSRKNGEKAIFWKVGKYIRLSRDDGNSESESITNQRKILDEQIPGFFNGDYHIVDEYTDDGRSGTSGDVRPEFQRLTEDVKSGRINCIITKNLSRAFRNSADQGKFLEEFIPLYGARFISLYEPKIDTFLNPEAVHSLEVGITGFLNQQYAYKTSVDVRRTFDTKRRKGEFIGAFPPYGLKKDPDDKNHLLVDEEAAEVVREIFRWFADERMSKGGIAKRLNGLGIPNPAAYKRQKGMKYYNPQVSGDNSLWSGKTVGAILSNEMYIGNMVQGRQKVISYKVHRRVAVDERDWYFVENTHEAVIDKETFEKARTLQQRNVRVPPGRKTPHLFSGFLRCADCKKTMTRKTARNIVYYNCSTYSRQSKTACTKHTIREDVLEKAALITIRKQIAAAADMEKIAGKTEAYPSAFPWQERIRNLIETRKKELEKLVCASDQLYIDWSAGEITEEEYQRMKAGFKARSTQLQKSIDSLREEIAAPGTGADEQYPAVFSKEKEREHLDRELLAALVEAIYIHQDGAVTICFSFTDPYRPYLKETPLP</sequence>
<dbReference type="Gene3D" id="3.40.50.1390">
    <property type="entry name" value="Resolvase, N-terminal catalytic domain"/>
    <property type="match status" value="1"/>
</dbReference>
<organism evidence="2 3">
    <name type="scientific">Candidatus Lachnoclostridium stercoravium</name>
    <dbReference type="NCBI Taxonomy" id="2838633"/>
    <lineage>
        <taxon>Bacteria</taxon>
        <taxon>Bacillati</taxon>
        <taxon>Bacillota</taxon>
        <taxon>Clostridia</taxon>
        <taxon>Lachnospirales</taxon>
        <taxon>Lachnospiraceae</taxon>
    </lineage>
</organism>
<dbReference type="GO" id="GO:0003677">
    <property type="term" value="F:DNA binding"/>
    <property type="evidence" value="ECO:0007669"/>
    <property type="project" value="InterPro"/>
</dbReference>
<proteinExistence type="predicted"/>
<dbReference type="InterPro" id="IPR025827">
    <property type="entry name" value="Zn_ribbon_recom_dom"/>
</dbReference>
<dbReference type="Pfam" id="PF13408">
    <property type="entry name" value="Zn_ribbon_recom"/>
    <property type="match status" value="1"/>
</dbReference>
<dbReference type="InterPro" id="IPR011109">
    <property type="entry name" value="DNA_bind_recombinase_dom"/>
</dbReference>
<dbReference type="InterPro" id="IPR038109">
    <property type="entry name" value="DNA_bind_recomb_sf"/>
</dbReference>
<dbReference type="PANTHER" id="PTHR30461">
    <property type="entry name" value="DNA-INVERTASE FROM LAMBDOID PROPHAGE"/>
    <property type="match status" value="1"/>
</dbReference>
<feature type="domain" description="Recombinase" evidence="1">
    <location>
        <begin position="179"/>
        <end position="324"/>
    </location>
</feature>
<dbReference type="GO" id="GO:0000150">
    <property type="term" value="F:DNA strand exchange activity"/>
    <property type="evidence" value="ECO:0007669"/>
    <property type="project" value="InterPro"/>
</dbReference>
<evidence type="ECO:0000259" key="1">
    <source>
        <dbReference type="PROSITE" id="PS51737"/>
    </source>
</evidence>
<dbReference type="Pfam" id="PF00239">
    <property type="entry name" value="Resolvase"/>
    <property type="match status" value="1"/>
</dbReference>
<reference evidence="2" key="2">
    <citation type="submission" date="2021-04" db="EMBL/GenBank/DDBJ databases">
        <authorList>
            <person name="Gilroy R."/>
        </authorList>
    </citation>
    <scope>NUCLEOTIDE SEQUENCE</scope>
    <source>
        <strain evidence="2">CHK178-16964</strain>
    </source>
</reference>
<gene>
    <name evidence="2" type="ORF">IAA07_10470</name>
</gene>